<dbReference type="InterPro" id="IPR028974">
    <property type="entry name" value="TSP_type-3_rpt"/>
</dbReference>
<dbReference type="PROSITE" id="PS51257">
    <property type="entry name" value="PROKAR_LIPOPROTEIN"/>
    <property type="match status" value="1"/>
</dbReference>
<evidence type="ECO:0000313" key="1">
    <source>
        <dbReference type="EMBL" id="AIF12946.1"/>
    </source>
</evidence>
<organism evidence="1">
    <name type="scientific">uncultured marine group II/III euryarchaeote KM3_57_F04</name>
    <dbReference type="NCBI Taxonomy" id="1456465"/>
    <lineage>
        <taxon>Archaea</taxon>
        <taxon>Methanobacteriati</taxon>
        <taxon>Methanobacteriota</taxon>
        <taxon>environmental samples</taxon>
    </lineage>
</organism>
<proteinExistence type="predicted"/>
<sequence length="771" mass="83981">MDGNGRYICLLLVLVMLGGVGAGCLGIGDDDVPHDDSGDGPPVSDADMDGIVDGADLCVDTPTNETADSDGCSASQRDADGDGVFDADDLCPGTPAGTPVKADGCESEVEDDDDSEFDYGNWLQPAAVPDKYTMFNSDDGWESVAANIDALSFPIAKIKDNRNNDVSAIINFTDAHDIELVVVGGGTLGIQTNCDDTNGEESARRELIKLQHIYDLGGEVDYLSLDGPISRVIDKGRNGNCGFTLNQSIEELVDYMQAIHAEHPDIRIGWLPNLPNWAYGDYTRYHCNREGWSDHTFDYVLEELFTALAQVNESFAYVLVDHPWGYASATHIADCNYDVTTVDWVQRLIDLEMQVKNHSLPFGLIYNSELGGVSSNAEFHNESLAYITAYQNHGGSPDVRMINSWYTYPTENLPESEPYTLTNTMLAALAILENGTNGNGTNGNGTNGTADEFHFANWMHPNSAGNKAAMFNETEQWDETLAGIDAFGFFIAEVANVRTNLTPIVDVLRANDIAIAVEGGGTLNFAGCNDQNGEQSAIRELAKIQRVYDAGGQVDYFTMDGPISRVIAGGRDNNCGFTLNQSIEELVDYMQTMHATYPDIGIGLLVNFPNWAYGGIEAYQCNNTNWGNGIDYHDVLEAAITAVEAAGEEFAYFIADNPWGYASGTHNSVCSHDVSEIDWLGQILALENQVKGHGIPFGLTYNSELGGNSDNASFHNETLAFILAYQAYGGSPDIRNIESWYPYPTENRPEEEPYTFSNLMLAAIAILESDE</sequence>
<dbReference type="AlphaFoldDB" id="A0A075H8V6"/>
<accession>A0A075H8V6</accession>
<dbReference type="EMBL" id="KF900959">
    <property type="protein sequence ID" value="AIF12946.1"/>
    <property type="molecule type" value="Genomic_DNA"/>
</dbReference>
<name>A0A075H8V6_9EURY</name>
<reference evidence="1" key="1">
    <citation type="journal article" date="2014" name="Genome Biol. Evol.">
        <title>Pangenome evidence for extensive interdomain horizontal transfer affecting lineage core and shell genes in uncultured planktonic thaumarchaeota and euryarchaeota.</title>
        <authorList>
            <person name="Deschamps P."/>
            <person name="Zivanovic Y."/>
            <person name="Moreira D."/>
            <person name="Rodriguez-Valera F."/>
            <person name="Lopez-Garcia P."/>
        </authorList>
    </citation>
    <scope>NUCLEOTIDE SEQUENCE</scope>
</reference>
<dbReference type="GO" id="GO:0005509">
    <property type="term" value="F:calcium ion binding"/>
    <property type="evidence" value="ECO:0007669"/>
    <property type="project" value="InterPro"/>
</dbReference>
<protein>
    <submittedName>
        <fullName evidence="1">Uncharacterized protein</fullName>
    </submittedName>
</protein>
<dbReference type="SUPFAM" id="SSF103647">
    <property type="entry name" value="TSP type-3 repeat"/>
    <property type="match status" value="1"/>
</dbReference>